<accession>A0ABS4A657</accession>
<dbReference type="InterPro" id="IPR048976">
    <property type="entry name" value="WHD_PKMT"/>
</dbReference>
<feature type="domain" description="PKMT C-terminal winged helix" evidence="1">
    <location>
        <begin position="146"/>
        <end position="236"/>
    </location>
</feature>
<evidence type="ECO:0000313" key="2">
    <source>
        <dbReference type="EMBL" id="MBP0115896.1"/>
    </source>
</evidence>
<proteinExistence type="predicted"/>
<dbReference type="EMBL" id="JAGIKT010000100">
    <property type="protein sequence ID" value="MBP0115896.1"/>
    <property type="molecule type" value="Genomic_DNA"/>
</dbReference>
<organism evidence="2 3">
    <name type="scientific">Bradyrhizobium vignae</name>
    <dbReference type="NCBI Taxonomy" id="1549949"/>
    <lineage>
        <taxon>Bacteria</taxon>
        <taxon>Pseudomonadati</taxon>
        <taxon>Pseudomonadota</taxon>
        <taxon>Alphaproteobacteria</taxon>
        <taxon>Hyphomicrobiales</taxon>
        <taxon>Nitrobacteraceae</taxon>
        <taxon>Bradyrhizobium</taxon>
    </lineage>
</organism>
<keyword evidence="3" id="KW-1185">Reference proteome</keyword>
<dbReference type="RefSeq" id="WP_129146387.1">
    <property type="nucleotide sequence ID" value="NZ_JAGIKT010000100.1"/>
</dbReference>
<protein>
    <recommendedName>
        <fullName evidence="1">PKMT C-terminal winged helix domain-containing protein</fullName>
    </recommendedName>
</protein>
<evidence type="ECO:0000259" key="1">
    <source>
        <dbReference type="Pfam" id="PF21782"/>
    </source>
</evidence>
<comment type="caution">
    <text evidence="2">The sequence shown here is derived from an EMBL/GenBank/DDBJ whole genome shotgun (WGS) entry which is preliminary data.</text>
</comment>
<dbReference type="Pfam" id="PF21782">
    <property type="entry name" value="WHD_PKMT"/>
    <property type="match status" value="1"/>
</dbReference>
<sequence length="241" mass="26767">MARDQYQDFIDGFGFRRTLLCHGDVPLQRKIDMDFVRRFHLLSSTEPVAPGFCLADTSELEFKTQEGSSLRVSHPLLKSAYLTLGRAWPSTLTFDELVNEATRQLDPQLPSAEDVQLLVEAMFVLACSGEVGFFLSRPKLTRHVSDRPLASPVARMQSQSDTMVTNMLHQTVRLEDERGCQALQLLDGSRSFDELVEVICGGMANAADRHQSSVERVDPAAVAGNLRQFLQTAAKLGLLIS</sequence>
<name>A0ABS4A657_9BRAD</name>
<reference evidence="2 3" key="1">
    <citation type="submission" date="2021-03" db="EMBL/GenBank/DDBJ databases">
        <title>Genome Sequence of Bradyrhizobium vignae strain ISRA400.</title>
        <authorList>
            <person name="Tisa L.S."/>
            <person name="Svistoonoff S."/>
            <person name="Hocher V."/>
            <person name="Fall S."/>
            <person name="Zaiya A."/>
            <person name="Naing D."/>
            <person name="Niang N."/>
            <person name="Diouf A."/>
            <person name="Dasylva M.C."/>
            <person name="Toure O."/>
            <person name="Gueye M."/>
            <person name="Gully D."/>
            <person name="Tisseyre P."/>
            <person name="Simpson S."/>
            <person name="Morris K."/>
            <person name="Thomas W.K."/>
        </authorList>
    </citation>
    <scope>NUCLEOTIDE SEQUENCE [LARGE SCALE GENOMIC DNA]</scope>
    <source>
        <strain evidence="2 3">ISRA400</strain>
    </source>
</reference>
<evidence type="ECO:0000313" key="3">
    <source>
        <dbReference type="Proteomes" id="UP000669317"/>
    </source>
</evidence>
<dbReference type="Proteomes" id="UP000669317">
    <property type="component" value="Unassembled WGS sequence"/>
</dbReference>
<gene>
    <name evidence="2" type="ORF">JWS04_33480</name>
</gene>